<sequence length="283" mass="32137">MSSSDEHSKCKTKKVQCHCPKCKGKFVDQRTQQEHISLADIGKSTKTEMQSHSTKCKHEEEPLSKFQKHSSESEDSGNIYLNSDVSENDEDEEELLPVFQLKIEGSRTEYSNNNSFENNESNNSENEEDSTTSDENEEDSTTSEKDEEGSSDMEDDIISLYLEDDFDGKLLISRKLSKGKFKDVLPAEEDDINLDQPLEISQLYDVYQESDNNESMIIEDEVPDEPDDLPSSSDSSNDLSDSGKSSIDSQEHKSINFIPPEIDPKVFDPLFNFEDNSNDWIIL</sequence>
<reference evidence="1" key="1">
    <citation type="submission" date="2021-06" db="EMBL/GenBank/DDBJ databases">
        <authorList>
            <person name="Kallberg Y."/>
            <person name="Tangrot J."/>
            <person name="Rosling A."/>
        </authorList>
    </citation>
    <scope>NUCLEOTIDE SEQUENCE</scope>
    <source>
        <strain evidence="1">IL203A</strain>
    </source>
</reference>
<evidence type="ECO:0000313" key="2">
    <source>
        <dbReference type="Proteomes" id="UP000789702"/>
    </source>
</evidence>
<organism evidence="1 2">
    <name type="scientific">Dentiscutata heterogama</name>
    <dbReference type="NCBI Taxonomy" id="1316150"/>
    <lineage>
        <taxon>Eukaryota</taxon>
        <taxon>Fungi</taxon>
        <taxon>Fungi incertae sedis</taxon>
        <taxon>Mucoromycota</taxon>
        <taxon>Glomeromycotina</taxon>
        <taxon>Glomeromycetes</taxon>
        <taxon>Diversisporales</taxon>
        <taxon>Gigasporaceae</taxon>
        <taxon>Dentiscutata</taxon>
    </lineage>
</organism>
<protein>
    <submittedName>
        <fullName evidence="1">15039_t:CDS:1</fullName>
    </submittedName>
</protein>
<accession>A0ACA9Q9A5</accession>
<comment type="caution">
    <text evidence="1">The sequence shown here is derived from an EMBL/GenBank/DDBJ whole genome shotgun (WGS) entry which is preliminary data.</text>
</comment>
<keyword evidence="2" id="KW-1185">Reference proteome</keyword>
<name>A0ACA9Q9A5_9GLOM</name>
<proteinExistence type="predicted"/>
<evidence type="ECO:0000313" key="1">
    <source>
        <dbReference type="EMBL" id="CAG8738441.1"/>
    </source>
</evidence>
<gene>
    <name evidence="1" type="ORF">DHETER_LOCUS13895</name>
</gene>
<dbReference type="EMBL" id="CAJVPU010040054">
    <property type="protein sequence ID" value="CAG8738441.1"/>
    <property type="molecule type" value="Genomic_DNA"/>
</dbReference>
<dbReference type="Proteomes" id="UP000789702">
    <property type="component" value="Unassembled WGS sequence"/>
</dbReference>